<feature type="compositionally biased region" description="Basic residues" evidence="1">
    <location>
        <begin position="205"/>
        <end position="214"/>
    </location>
</feature>
<proteinExistence type="predicted"/>
<reference evidence="2 3" key="1">
    <citation type="journal article" date="2017" name="Sci. Rep.">
        <title>Recovery of the first full-length genome sequence of a parapoxvirus directly from a clinical sample.</title>
        <authorList>
            <person name="Gunther T."/>
            <person name="Haas L."/>
            <person name="Alawi M."/>
            <person name="Wohlsein P."/>
            <person name="Marks J."/>
            <person name="Grundhoff A."/>
            <person name="Becher P."/>
            <person name="Fischer N."/>
        </authorList>
    </citation>
    <scope>NUCLEOTIDE SEQUENCE [LARGE SCALE GENOMIC DNA]</scope>
    <source>
        <strain evidence="2">AFK76s1</strain>
    </source>
</reference>
<dbReference type="OrthoDB" id="25361at10239"/>
<evidence type="ECO:0000313" key="2">
    <source>
        <dbReference type="EMBL" id="ASF89970.1"/>
    </source>
</evidence>
<dbReference type="Proteomes" id="UP000202998">
    <property type="component" value="Segment"/>
</dbReference>
<sequence length="214" mass="23084">MSSWRLKMNKCTSGGGVQTLESLRSRLRIEAQSECANEAEQRDDLFPSDECLEVDGFDPVEQQCDIVDQAPLPPPVPECSAPKPSKRRTAKKDKEKEKEKKAAVEKLCLSEDEGQSKCSDEETEPETAAGACGGEDDEMAESDLSLAFSAILSDFKKLTQRVKSLSSVLTDAQAAAVRRSFSGLSKSLYEAAEIATGGAKAPAAPRKKKAAPKK</sequence>
<feature type="region of interest" description="Disordered" evidence="1">
    <location>
        <begin position="195"/>
        <end position="214"/>
    </location>
</feature>
<feature type="region of interest" description="Disordered" evidence="1">
    <location>
        <begin position="67"/>
        <end position="137"/>
    </location>
</feature>
<dbReference type="Pfam" id="PF03286">
    <property type="entry name" value="Pox_Ag35"/>
    <property type="match status" value="1"/>
</dbReference>
<keyword evidence="3" id="KW-1185">Reference proteome</keyword>
<dbReference type="EMBL" id="KY382358">
    <property type="protein sequence ID" value="ASF89970.1"/>
    <property type="molecule type" value="Genomic_DNA"/>
</dbReference>
<name>A0A1Z4CGG4_9POXV</name>
<evidence type="ECO:0000256" key="1">
    <source>
        <dbReference type="SAM" id="MobiDB-lite"/>
    </source>
</evidence>
<dbReference type="GO" id="GO:0019031">
    <property type="term" value="C:viral envelope"/>
    <property type="evidence" value="ECO:0007669"/>
    <property type="project" value="InterPro"/>
</dbReference>
<organism evidence="2 3">
    <name type="scientific">Seal parapoxvirus</name>
    <dbReference type="NCBI Taxonomy" id="187984"/>
    <lineage>
        <taxon>Viruses</taxon>
        <taxon>Varidnaviria</taxon>
        <taxon>Bamfordvirae</taxon>
        <taxon>Nucleocytoviricota</taxon>
        <taxon>Pokkesviricetes</taxon>
        <taxon>Chitovirales</taxon>
        <taxon>Poxviridae</taxon>
        <taxon>Chordopoxvirinae</taxon>
        <taxon>Parapoxvirus</taxon>
        <taxon>Parapoxvirus sealpox</taxon>
        <taxon>Grey sealpox virus</taxon>
    </lineage>
</organism>
<protein>
    <submittedName>
        <fullName evidence="2">Late transcription factor VLTF-4-like protein</fullName>
    </submittedName>
</protein>
<accession>A0A1Z4CGG4</accession>
<evidence type="ECO:0000313" key="3">
    <source>
        <dbReference type="Proteomes" id="UP000202998"/>
    </source>
</evidence>
<dbReference type="InterPro" id="IPR004966">
    <property type="entry name" value="Pox_Ag35"/>
</dbReference>
<feature type="compositionally biased region" description="Basic and acidic residues" evidence="1">
    <location>
        <begin position="92"/>
        <end position="104"/>
    </location>
</feature>
<gene>
    <name evidence="2" type="ORF">SePPVgORF052</name>
</gene>